<name>A0ABV8P9W7_9SPHI</name>
<dbReference type="PANTHER" id="PTHR43280">
    <property type="entry name" value="ARAC-FAMILY TRANSCRIPTIONAL REGULATOR"/>
    <property type="match status" value="1"/>
</dbReference>
<dbReference type="Pfam" id="PF12833">
    <property type="entry name" value="HTH_18"/>
    <property type="match status" value="1"/>
</dbReference>
<dbReference type="Gene3D" id="1.10.10.60">
    <property type="entry name" value="Homeodomain-like"/>
    <property type="match status" value="1"/>
</dbReference>
<dbReference type="InterPro" id="IPR018060">
    <property type="entry name" value="HTH_AraC"/>
</dbReference>
<evidence type="ECO:0000256" key="2">
    <source>
        <dbReference type="ARBA" id="ARBA00023125"/>
    </source>
</evidence>
<keyword evidence="3" id="KW-0804">Transcription</keyword>
<proteinExistence type="predicted"/>
<dbReference type="Proteomes" id="UP001595789">
    <property type="component" value="Unassembled WGS sequence"/>
</dbReference>
<sequence>MNTTESLEDFYKNKLKPLPENLKNDVGHFNVFNLQDCLKDDNKPLTYNRRDFYKISLIRGHNVYHYADKSIEINGIALIFFNPMVPYTWELASGNKDDVTGFFCIFTEAFFNEKIRGNIADLPMFIPGGNPAYVLNDAQGIHVESIFNKMFDEINGDYIFKYDLLRNYITEITHFALKTQPSEALVKHTNANSRITSVFTELLERQFPIETPSQRFTMRSARDYASQLSVHVNHLNRAIKVTTGKTTRHYITERLLREAKALLKHTDWNISEIGYCLGFEEPTHFNNFFKKLTNHTPTSYRVV</sequence>
<keyword evidence="2" id="KW-0238">DNA-binding</keyword>
<organism evidence="5 6">
    <name type="scientific">Pedobacter lithocola</name>
    <dbReference type="NCBI Taxonomy" id="1908239"/>
    <lineage>
        <taxon>Bacteria</taxon>
        <taxon>Pseudomonadati</taxon>
        <taxon>Bacteroidota</taxon>
        <taxon>Sphingobacteriia</taxon>
        <taxon>Sphingobacteriales</taxon>
        <taxon>Sphingobacteriaceae</taxon>
        <taxon>Pedobacter</taxon>
    </lineage>
</organism>
<evidence type="ECO:0000313" key="6">
    <source>
        <dbReference type="Proteomes" id="UP001595789"/>
    </source>
</evidence>
<feature type="domain" description="HTH araC/xylS-type" evidence="4">
    <location>
        <begin position="193"/>
        <end position="303"/>
    </location>
</feature>
<protein>
    <submittedName>
        <fullName evidence="5">Helix-turn-helix domain-containing protein</fullName>
    </submittedName>
</protein>
<reference evidence="6" key="1">
    <citation type="journal article" date="2019" name="Int. J. Syst. Evol. Microbiol.">
        <title>The Global Catalogue of Microorganisms (GCM) 10K type strain sequencing project: providing services to taxonomists for standard genome sequencing and annotation.</title>
        <authorList>
            <consortium name="The Broad Institute Genomics Platform"/>
            <consortium name="The Broad Institute Genome Sequencing Center for Infectious Disease"/>
            <person name="Wu L."/>
            <person name="Ma J."/>
        </authorList>
    </citation>
    <scope>NUCLEOTIDE SEQUENCE [LARGE SCALE GENOMIC DNA]</scope>
    <source>
        <strain evidence="6">CCM 8691</strain>
    </source>
</reference>
<dbReference type="PANTHER" id="PTHR43280:SF32">
    <property type="entry name" value="TRANSCRIPTIONAL REGULATORY PROTEIN"/>
    <property type="match status" value="1"/>
</dbReference>
<evidence type="ECO:0000259" key="4">
    <source>
        <dbReference type="PROSITE" id="PS01124"/>
    </source>
</evidence>
<keyword evidence="6" id="KW-1185">Reference proteome</keyword>
<keyword evidence="1" id="KW-0805">Transcription regulation</keyword>
<accession>A0ABV8P9W7</accession>
<evidence type="ECO:0000313" key="5">
    <source>
        <dbReference type="EMBL" id="MFC4210767.1"/>
    </source>
</evidence>
<dbReference type="SUPFAM" id="SSF46689">
    <property type="entry name" value="Homeodomain-like"/>
    <property type="match status" value="1"/>
</dbReference>
<evidence type="ECO:0000256" key="3">
    <source>
        <dbReference type="ARBA" id="ARBA00023163"/>
    </source>
</evidence>
<dbReference type="RefSeq" id="WP_378982901.1">
    <property type="nucleotide sequence ID" value="NZ_JBHSBW010000007.1"/>
</dbReference>
<dbReference type="EMBL" id="JBHSBW010000007">
    <property type="protein sequence ID" value="MFC4210767.1"/>
    <property type="molecule type" value="Genomic_DNA"/>
</dbReference>
<dbReference type="PROSITE" id="PS01124">
    <property type="entry name" value="HTH_ARAC_FAMILY_2"/>
    <property type="match status" value="1"/>
</dbReference>
<evidence type="ECO:0000256" key="1">
    <source>
        <dbReference type="ARBA" id="ARBA00023015"/>
    </source>
</evidence>
<gene>
    <name evidence="5" type="ORF">ACFOWA_06225</name>
</gene>
<dbReference type="SMART" id="SM00342">
    <property type="entry name" value="HTH_ARAC"/>
    <property type="match status" value="1"/>
</dbReference>
<dbReference type="InterPro" id="IPR009057">
    <property type="entry name" value="Homeodomain-like_sf"/>
</dbReference>
<comment type="caution">
    <text evidence="5">The sequence shown here is derived from an EMBL/GenBank/DDBJ whole genome shotgun (WGS) entry which is preliminary data.</text>
</comment>